<sequence>MDGVITDTASLHAAAWKEMFDDFLEALSGETGTPFSSFTQSDYLAYVDGRPRYDGVRAFLASRGIALADGEPSDLPGSQSVCALGNRKDQAFNQSLDTREVSLFASTMAFIEALRARQVKLGVATSSKNGVKILQKAGVLDLFETRVDGVTAAEMGLQGKPAPDIFAIACERLGVMRHRTVVVEDAVSGVAAGARGRFGLTIGIAREDNREELKRRGADMVVSDLSEITLGEIDHWFEHFVRTRPGAPDSIHSGSISS</sequence>
<dbReference type="EMBL" id="JAASRM010000001">
    <property type="protein sequence ID" value="NIK88888.1"/>
    <property type="molecule type" value="Genomic_DNA"/>
</dbReference>
<dbReference type="InterPro" id="IPR036412">
    <property type="entry name" value="HAD-like_sf"/>
</dbReference>
<dbReference type="GO" id="GO:0046872">
    <property type="term" value="F:metal ion binding"/>
    <property type="evidence" value="ECO:0007669"/>
    <property type="project" value="UniProtKB-KW"/>
</dbReference>
<comment type="cofactor">
    <cofactor evidence="1">
        <name>Mg(2+)</name>
        <dbReference type="ChEBI" id="CHEBI:18420"/>
    </cofactor>
</comment>
<dbReference type="AlphaFoldDB" id="A0A846MZ30"/>
<organism evidence="6 7">
    <name type="scientific">Rhizomicrobium palustre</name>
    <dbReference type="NCBI Taxonomy" id="189966"/>
    <lineage>
        <taxon>Bacteria</taxon>
        <taxon>Pseudomonadati</taxon>
        <taxon>Pseudomonadota</taxon>
        <taxon>Alphaproteobacteria</taxon>
        <taxon>Micropepsales</taxon>
        <taxon>Micropepsaceae</taxon>
        <taxon>Rhizomicrobium</taxon>
    </lineage>
</organism>
<comment type="similarity">
    <text evidence="2">Belongs to the HAD-like hydrolase superfamily. CbbY/CbbZ/Gph/YieH family.</text>
</comment>
<keyword evidence="4" id="KW-0460">Magnesium</keyword>
<comment type="caution">
    <text evidence="6">The sequence shown here is derived from an EMBL/GenBank/DDBJ whole genome shotgun (WGS) entry which is preliminary data.</text>
</comment>
<dbReference type="NCBIfam" id="TIGR01509">
    <property type="entry name" value="HAD-SF-IA-v3"/>
    <property type="match status" value="1"/>
</dbReference>
<evidence type="ECO:0000313" key="6">
    <source>
        <dbReference type="EMBL" id="NIK88888.1"/>
    </source>
</evidence>
<reference evidence="6 7" key="1">
    <citation type="submission" date="2020-03" db="EMBL/GenBank/DDBJ databases">
        <title>Genomic Encyclopedia of Type Strains, Phase IV (KMG-IV): sequencing the most valuable type-strain genomes for metagenomic binning, comparative biology and taxonomic classification.</title>
        <authorList>
            <person name="Goeker M."/>
        </authorList>
    </citation>
    <scope>NUCLEOTIDE SEQUENCE [LARGE SCALE GENOMIC DNA]</scope>
    <source>
        <strain evidence="6 7">DSM 19867</strain>
    </source>
</reference>
<name>A0A846MZ30_9PROT</name>
<evidence type="ECO:0000256" key="1">
    <source>
        <dbReference type="ARBA" id="ARBA00001946"/>
    </source>
</evidence>
<dbReference type="Gene3D" id="3.40.50.1000">
    <property type="entry name" value="HAD superfamily/HAD-like"/>
    <property type="match status" value="1"/>
</dbReference>
<keyword evidence="3" id="KW-0479">Metal-binding</keyword>
<dbReference type="PANTHER" id="PTHR46193">
    <property type="entry name" value="6-PHOSPHOGLUCONATE PHOSPHATASE"/>
    <property type="match status" value="1"/>
</dbReference>
<dbReference type="GO" id="GO:0016787">
    <property type="term" value="F:hydrolase activity"/>
    <property type="evidence" value="ECO:0007669"/>
    <property type="project" value="UniProtKB-KW"/>
</dbReference>
<keyword evidence="7" id="KW-1185">Reference proteome</keyword>
<evidence type="ECO:0000313" key="7">
    <source>
        <dbReference type="Proteomes" id="UP000570514"/>
    </source>
</evidence>
<evidence type="ECO:0000256" key="3">
    <source>
        <dbReference type="ARBA" id="ARBA00022723"/>
    </source>
</evidence>
<dbReference type="InterPro" id="IPR006439">
    <property type="entry name" value="HAD-SF_hydro_IA"/>
</dbReference>
<keyword evidence="6" id="KW-0378">Hydrolase</keyword>
<dbReference type="Gene3D" id="1.10.150.240">
    <property type="entry name" value="Putative phosphatase, domain 2"/>
    <property type="match status" value="1"/>
</dbReference>
<keyword evidence="5" id="KW-0119">Carbohydrate metabolism</keyword>
<proteinExistence type="inferred from homology"/>
<evidence type="ECO:0000256" key="5">
    <source>
        <dbReference type="ARBA" id="ARBA00023277"/>
    </source>
</evidence>
<dbReference type="Proteomes" id="UP000570514">
    <property type="component" value="Unassembled WGS sequence"/>
</dbReference>
<evidence type="ECO:0000256" key="4">
    <source>
        <dbReference type="ARBA" id="ARBA00022842"/>
    </source>
</evidence>
<dbReference type="InterPro" id="IPR051600">
    <property type="entry name" value="Beta-PGM-like"/>
</dbReference>
<dbReference type="InterPro" id="IPR023198">
    <property type="entry name" value="PGP-like_dom2"/>
</dbReference>
<accession>A0A846MZ30</accession>
<dbReference type="SUPFAM" id="SSF56784">
    <property type="entry name" value="HAD-like"/>
    <property type="match status" value="1"/>
</dbReference>
<dbReference type="PANTHER" id="PTHR46193:SF18">
    <property type="entry name" value="HEXITOL PHOSPHATASE B"/>
    <property type="match status" value="1"/>
</dbReference>
<evidence type="ECO:0000256" key="2">
    <source>
        <dbReference type="ARBA" id="ARBA00006171"/>
    </source>
</evidence>
<gene>
    <name evidence="6" type="ORF">FHS83_002206</name>
</gene>
<protein>
    <submittedName>
        <fullName evidence="6">HAD superfamily hydrolase (TIGR01509 family)</fullName>
    </submittedName>
</protein>
<dbReference type="Pfam" id="PF00702">
    <property type="entry name" value="Hydrolase"/>
    <property type="match status" value="1"/>
</dbReference>
<dbReference type="InterPro" id="IPR023214">
    <property type="entry name" value="HAD_sf"/>
</dbReference>